<sequence length="303" mass="35000">MKKSILIIDDEKAQAEGLHKFLGKNLPKDYHVFFAYEENDIIEKVENTYYSMVVLDLRMDSYNIDGIKIAQKIIDTNPFAKIVLMSAFKAEYLVSLKDIILSGKVIDTIDKTEFIEFATQVQHTIEKYHDKLFSSLNSIQEALLNSYAECKNEIDTFKKGMKFESFVSLLFNNIGFNNINKRVIDESRNEVDLIVRNDINDKFLEKFGKYFLIECKNIPASAVDKNMFIVFSHKLEHTANMSEFGVIATTGNFTKTSYIEAVRESGKHKKIIFLSNIDFEEIITSDDRLEAFKKLIDKQVKDN</sequence>
<dbReference type="CDD" id="cd00156">
    <property type="entry name" value="REC"/>
    <property type="match status" value="1"/>
</dbReference>
<accession>A0ABR5IIU0</accession>
<evidence type="ECO:0000313" key="4">
    <source>
        <dbReference type="Proteomes" id="UP000053900"/>
    </source>
</evidence>
<name>A0ABR5IIU0_9HYPH</name>
<dbReference type="SUPFAM" id="SSF52980">
    <property type="entry name" value="Restriction endonuclease-like"/>
    <property type="match status" value="1"/>
</dbReference>
<organism evidence="3 4">
    <name type="scientific">Enhydrobacter aerosaccus</name>
    <dbReference type="NCBI Taxonomy" id="225324"/>
    <lineage>
        <taxon>Bacteria</taxon>
        <taxon>Pseudomonadati</taxon>
        <taxon>Pseudomonadota</taxon>
        <taxon>Alphaproteobacteria</taxon>
        <taxon>Hyphomicrobiales</taxon>
        <taxon>Enhydrobacter</taxon>
    </lineage>
</organism>
<dbReference type="InterPro" id="IPR001789">
    <property type="entry name" value="Sig_transdc_resp-reg_receiver"/>
</dbReference>
<dbReference type="Pfam" id="PF00072">
    <property type="entry name" value="Response_reg"/>
    <property type="match status" value="1"/>
</dbReference>
<protein>
    <recommendedName>
        <fullName evidence="2">Response regulatory domain-containing protein</fullName>
    </recommendedName>
</protein>
<dbReference type="EMBL" id="LGSW01000025">
    <property type="protein sequence ID" value="KND16844.1"/>
    <property type="molecule type" value="Genomic_DNA"/>
</dbReference>
<dbReference type="InterPro" id="IPR011006">
    <property type="entry name" value="CheY-like_superfamily"/>
</dbReference>
<gene>
    <name evidence="3" type="ORF">AFK20_12690</name>
</gene>
<keyword evidence="4" id="KW-1185">Reference proteome</keyword>
<comment type="caution">
    <text evidence="3">The sequence shown here is derived from an EMBL/GenBank/DDBJ whole genome shotgun (WGS) entry which is preliminary data.</text>
</comment>
<evidence type="ECO:0000256" key="1">
    <source>
        <dbReference type="PROSITE-ProRule" id="PRU00169"/>
    </source>
</evidence>
<reference evidence="3 4" key="1">
    <citation type="submission" date="2015-07" db="EMBL/GenBank/DDBJ databases">
        <title>Draft genome of Enhydrobacter aerosaccus.</title>
        <authorList>
            <person name="Wang X."/>
        </authorList>
    </citation>
    <scope>NUCLEOTIDE SEQUENCE [LARGE SCALE GENOMIC DNA]</scope>
    <source>
        <strain evidence="3 4">CGMCC9176</strain>
    </source>
</reference>
<evidence type="ECO:0000313" key="3">
    <source>
        <dbReference type="EMBL" id="KND16844.1"/>
    </source>
</evidence>
<dbReference type="InterPro" id="IPR007560">
    <property type="entry name" value="Restrct_endonuc_IV_Mrr"/>
</dbReference>
<dbReference type="Pfam" id="PF04471">
    <property type="entry name" value="Mrr_cat"/>
    <property type="match status" value="1"/>
</dbReference>
<feature type="modified residue" description="4-aspartylphosphate" evidence="1">
    <location>
        <position position="56"/>
    </location>
</feature>
<dbReference type="Gene3D" id="3.40.1350.10">
    <property type="match status" value="1"/>
</dbReference>
<keyword evidence="1" id="KW-0597">Phosphoprotein</keyword>
<dbReference type="InterPro" id="IPR011335">
    <property type="entry name" value="Restrct_endonuc-II-like"/>
</dbReference>
<dbReference type="InterPro" id="IPR011856">
    <property type="entry name" value="tRNA_endonuc-like_dom_sf"/>
</dbReference>
<dbReference type="Proteomes" id="UP000053900">
    <property type="component" value="Unassembled WGS sequence"/>
</dbReference>
<dbReference type="SUPFAM" id="SSF52172">
    <property type="entry name" value="CheY-like"/>
    <property type="match status" value="1"/>
</dbReference>
<feature type="domain" description="Response regulatory" evidence="2">
    <location>
        <begin position="4"/>
        <end position="122"/>
    </location>
</feature>
<proteinExistence type="predicted"/>
<evidence type="ECO:0000259" key="2">
    <source>
        <dbReference type="PROSITE" id="PS50110"/>
    </source>
</evidence>
<dbReference type="Gene3D" id="3.40.50.2300">
    <property type="match status" value="1"/>
</dbReference>
<dbReference type="PROSITE" id="PS50110">
    <property type="entry name" value="RESPONSE_REGULATORY"/>
    <property type="match status" value="1"/>
</dbReference>